<keyword evidence="4" id="KW-0813">Transport</keyword>
<dbReference type="InterPro" id="IPR052570">
    <property type="entry name" value="FliJ"/>
</dbReference>
<proteinExistence type="inferred from homology"/>
<dbReference type="RefSeq" id="WP_156867622.1">
    <property type="nucleotide sequence ID" value="NZ_JACGDB010000004.1"/>
</dbReference>
<dbReference type="InterPro" id="IPR053716">
    <property type="entry name" value="Flag_assembly_chemotaxis_eff"/>
</dbReference>
<dbReference type="GO" id="GO:0005886">
    <property type="term" value="C:plasma membrane"/>
    <property type="evidence" value="ECO:0007669"/>
    <property type="project" value="UniProtKB-SubCell"/>
</dbReference>
<evidence type="ECO:0000256" key="8">
    <source>
        <dbReference type="ARBA" id="ARBA00022927"/>
    </source>
</evidence>
<dbReference type="Pfam" id="PF02050">
    <property type="entry name" value="FliJ"/>
    <property type="match status" value="1"/>
</dbReference>
<dbReference type="GO" id="GO:0015031">
    <property type="term" value="P:protein transport"/>
    <property type="evidence" value="ECO:0007669"/>
    <property type="project" value="UniProtKB-KW"/>
</dbReference>
<comment type="caution">
    <text evidence="12">The sequence shown here is derived from an EMBL/GenBank/DDBJ whole genome shotgun (WGS) entry which is preliminary data.</text>
</comment>
<keyword evidence="12" id="KW-0966">Cell projection</keyword>
<dbReference type="GO" id="GO:0009288">
    <property type="term" value="C:bacterial-type flagellum"/>
    <property type="evidence" value="ECO:0007669"/>
    <property type="project" value="InterPro"/>
</dbReference>
<accession>A0A7W2QNQ7</accession>
<keyword evidence="6" id="KW-0145">Chemotaxis</keyword>
<dbReference type="PRINTS" id="PR01004">
    <property type="entry name" value="FLGFLIJ"/>
</dbReference>
<dbReference type="Proteomes" id="UP000440965">
    <property type="component" value="Unassembled WGS sequence"/>
</dbReference>
<gene>
    <name evidence="12" type="primary">fliJ</name>
    <name evidence="12" type="ORF">F9Z43_16620</name>
</gene>
<feature type="compositionally biased region" description="Polar residues" evidence="11">
    <location>
        <begin position="144"/>
        <end position="153"/>
    </location>
</feature>
<evidence type="ECO:0000256" key="7">
    <source>
        <dbReference type="ARBA" id="ARBA00022795"/>
    </source>
</evidence>
<evidence type="ECO:0000313" key="12">
    <source>
        <dbReference type="EMBL" id="MVF50906.1"/>
    </source>
</evidence>
<keyword evidence="5" id="KW-1003">Cell membrane</keyword>
<dbReference type="PIRSF" id="PIRSF019404">
    <property type="entry name" value="FliJ"/>
    <property type="match status" value="1"/>
</dbReference>
<dbReference type="InterPro" id="IPR018006">
    <property type="entry name" value="Flag_FliJ_proteobac"/>
</dbReference>
<keyword evidence="9" id="KW-0472">Membrane</keyword>
<dbReference type="EMBL" id="WEIK01000014">
    <property type="protein sequence ID" value="MVF50906.1"/>
    <property type="molecule type" value="Genomic_DNA"/>
</dbReference>
<keyword evidence="12" id="KW-0282">Flagellum</keyword>
<evidence type="ECO:0000256" key="11">
    <source>
        <dbReference type="SAM" id="MobiDB-lite"/>
    </source>
</evidence>
<dbReference type="AlphaFoldDB" id="A0A7W2QNQ7"/>
<evidence type="ECO:0000256" key="6">
    <source>
        <dbReference type="ARBA" id="ARBA00022500"/>
    </source>
</evidence>
<name>A0A7W2QNQ7_9PSED</name>
<dbReference type="GO" id="GO:0003774">
    <property type="term" value="F:cytoskeletal motor activity"/>
    <property type="evidence" value="ECO:0007669"/>
    <property type="project" value="InterPro"/>
</dbReference>
<dbReference type="PANTHER" id="PTHR38786:SF1">
    <property type="entry name" value="FLAGELLAR FLIJ PROTEIN"/>
    <property type="match status" value="1"/>
</dbReference>
<evidence type="ECO:0000313" key="13">
    <source>
        <dbReference type="Proteomes" id="UP000440965"/>
    </source>
</evidence>
<dbReference type="GO" id="GO:0071973">
    <property type="term" value="P:bacterial-type flagellum-dependent cell motility"/>
    <property type="evidence" value="ECO:0007669"/>
    <property type="project" value="InterPro"/>
</dbReference>
<evidence type="ECO:0000256" key="9">
    <source>
        <dbReference type="ARBA" id="ARBA00023136"/>
    </source>
</evidence>
<evidence type="ECO:0000256" key="1">
    <source>
        <dbReference type="ARBA" id="ARBA00004413"/>
    </source>
</evidence>
<evidence type="ECO:0000256" key="10">
    <source>
        <dbReference type="ARBA" id="ARBA00023225"/>
    </source>
</evidence>
<sequence>MALPGRAARLAPVVDMAEEAERKAAQRLGHFQQQVATAQAKLAELERFREDYQLQWINRGGQGVNGSWLVNYQRFLGQLETAMTQQRQSLVWHQNNLNNARGTWQQAYARVEGLRKLVQRYRDEARRAEDKREQRLLDELSQRLPRSSFPSPG</sequence>
<evidence type="ECO:0000256" key="3">
    <source>
        <dbReference type="ARBA" id="ARBA00020392"/>
    </source>
</evidence>
<dbReference type="GO" id="GO:0006935">
    <property type="term" value="P:chemotaxis"/>
    <property type="evidence" value="ECO:0007669"/>
    <property type="project" value="UniProtKB-KW"/>
</dbReference>
<feature type="compositionally biased region" description="Basic and acidic residues" evidence="11">
    <location>
        <begin position="129"/>
        <end position="141"/>
    </location>
</feature>
<dbReference type="GO" id="GO:0044781">
    <property type="term" value="P:bacterial-type flagellum organization"/>
    <property type="evidence" value="ECO:0007669"/>
    <property type="project" value="UniProtKB-KW"/>
</dbReference>
<dbReference type="InterPro" id="IPR012823">
    <property type="entry name" value="Flagell_FliJ"/>
</dbReference>
<evidence type="ECO:0000256" key="4">
    <source>
        <dbReference type="ARBA" id="ARBA00022448"/>
    </source>
</evidence>
<keyword evidence="10" id="KW-1006">Bacterial flagellum protein export</keyword>
<organism evidence="12 13">
    <name type="scientific">Pseudomonas monteilii</name>
    <dbReference type="NCBI Taxonomy" id="76759"/>
    <lineage>
        <taxon>Bacteria</taxon>
        <taxon>Pseudomonadati</taxon>
        <taxon>Pseudomonadota</taxon>
        <taxon>Gammaproteobacteria</taxon>
        <taxon>Pseudomonadales</taxon>
        <taxon>Pseudomonadaceae</taxon>
        <taxon>Pseudomonas</taxon>
    </lineage>
</organism>
<dbReference type="Gene3D" id="1.10.287.1700">
    <property type="match status" value="1"/>
</dbReference>
<evidence type="ECO:0000256" key="2">
    <source>
        <dbReference type="ARBA" id="ARBA00010004"/>
    </source>
</evidence>
<keyword evidence="8" id="KW-0653">Protein transport</keyword>
<comment type="subcellular location">
    <subcellularLocation>
        <location evidence="1">Cell membrane</location>
        <topology evidence="1">Peripheral membrane protein</topology>
        <orientation evidence="1">Cytoplasmic side</orientation>
    </subcellularLocation>
</comment>
<keyword evidence="7" id="KW-1005">Bacterial flagellum biogenesis</keyword>
<reference evidence="12 13" key="1">
    <citation type="submission" date="2019-10" db="EMBL/GenBank/DDBJ databases">
        <title>XDR Pseudomonas monteilii producing IMP-16 from LCR.</title>
        <authorList>
            <person name="Ballaben A."/>
            <person name="Doi Y."/>
        </authorList>
    </citation>
    <scope>NUCLEOTIDE SEQUENCE [LARGE SCALE GENOMIC DNA]</scope>
    <source>
        <strain evidence="12 13">597/14</strain>
    </source>
</reference>
<dbReference type="NCBIfam" id="TIGR02473">
    <property type="entry name" value="flagell_FliJ"/>
    <property type="match status" value="1"/>
</dbReference>
<protein>
    <recommendedName>
        <fullName evidence="3">Flagellar FliJ protein</fullName>
    </recommendedName>
</protein>
<dbReference type="PANTHER" id="PTHR38786">
    <property type="entry name" value="FLAGELLAR FLIJ PROTEIN"/>
    <property type="match status" value="1"/>
</dbReference>
<keyword evidence="12" id="KW-0969">Cilium</keyword>
<feature type="region of interest" description="Disordered" evidence="11">
    <location>
        <begin position="129"/>
        <end position="153"/>
    </location>
</feature>
<comment type="similarity">
    <text evidence="2">Belongs to the FliJ family.</text>
</comment>
<evidence type="ECO:0000256" key="5">
    <source>
        <dbReference type="ARBA" id="ARBA00022475"/>
    </source>
</evidence>